<name>A0A1H9RMZ8_9BURK</name>
<dbReference type="EMBL" id="FOGD01000013">
    <property type="protein sequence ID" value="SER74180.1"/>
    <property type="molecule type" value="Genomic_DNA"/>
</dbReference>
<organism evidence="1 2">
    <name type="scientific">Giesbergeria anulus</name>
    <dbReference type="NCBI Taxonomy" id="180197"/>
    <lineage>
        <taxon>Bacteria</taxon>
        <taxon>Pseudomonadati</taxon>
        <taxon>Pseudomonadota</taxon>
        <taxon>Betaproteobacteria</taxon>
        <taxon>Burkholderiales</taxon>
        <taxon>Comamonadaceae</taxon>
        <taxon>Giesbergeria</taxon>
    </lineage>
</organism>
<dbReference type="SUPFAM" id="SSF143100">
    <property type="entry name" value="TTHA1013/TTHA0281-like"/>
    <property type="match status" value="1"/>
</dbReference>
<accession>A0A1H9RMZ8</accession>
<protein>
    <recommendedName>
        <fullName evidence="3">DUF1902 domain-containing protein</fullName>
    </recommendedName>
</protein>
<evidence type="ECO:0000313" key="1">
    <source>
        <dbReference type="EMBL" id="SER74180.1"/>
    </source>
</evidence>
<evidence type="ECO:0000313" key="2">
    <source>
        <dbReference type="Proteomes" id="UP000199766"/>
    </source>
</evidence>
<dbReference type="Gene3D" id="3.30.2390.10">
    <property type="entry name" value="TTHA1013-like"/>
    <property type="match status" value="1"/>
</dbReference>
<dbReference type="InterPro" id="IPR035069">
    <property type="entry name" value="TTHA1013/TTHA0281-like"/>
</dbReference>
<evidence type="ECO:0008006" key="3">
    <source>
        <dbReference type="Google" id="ProtNLM"/>
    </source>
</evidence>
<reference evidence="1 2" key="1">
    <citation type="submission" date="2016-10" db="EMBL/GenBank/DDBJ databases">
        <authorList>
            <person name="de Groot N.N."/>
        </authorList>
    </citation>
    <scope>NUCLEOTIDE SEQUENCE [LARGE SCALE GENOMIC DNA]</scope>
    <source>
        <strain evidence="1 2">ATCC 35958</strain>
    </source>
</reference>
<dbReference type="Proteomes" id="UP000199766">
    <property type="component" value="Unassembled WGS sequence"/>
</dbReference>
<proteinExistence type="predicted"/>
<sequence length="77" mass="8512">MGVPLLVRVRVHLDAESKSYWADSPDLDGLVVAGQDLDELRSEVFAAADELLNLAIRSPRVRATTELLIRDELHCVA</sequence>
<gene>
    <name evidence="1" type="ORF">SAMN02982919_02934</name>
</gene>
<dbReference type="AlphaFoldDB" id="A0A1H9RMZ8"/>
<keyword evidence="2" id="KW-1185">Reference proteome</keyword>